<evidence type="ECO:0000313" key="4">
    <source>
        <dbReference type="Proteomes" id="UP000005801"/>
    </source>
</evidence>
<dbReference type="PANTHER" id="PTHR33745">
    <property type="entry name" value="RSBT ANTAGONIST PROTEIN RSBS-RELATED"/>
    <property type="match status" value="1"/>
</dbReference>
<gene>
    <name evidence="3" type="ORF">PPSIR1_13165</name>
</gene>
<reference evidence="3 4" key="1">
    <citation type="submission" date="2007-06" db="EMBL/GenBank/DDBJ databases">
        <authorList>
            <person name="Shimkets L."/>
            <person name="Ferriera S."/>
            <person name="Johnson J."/>
            <person name="Kravitz S."/>
            <person name="Beeson K."/>
            <person name="Sutton G."/>
            <person name="Rogers Y.-H."/>
            <person name="Friedman R."/>
            <person name="Frazier M."/>
            <person name="Venter J.C."/>
        </authorList>
    </citation>
    <scope>NUCLEOTIDE SEQUENCE [LARGE SCALE GENOMIC DNA]</scope>
    <source>
        <strain evidence="3 4">SIR-1</strain>
    </source>
</reference>
<dbReference type="CDD" id="cd07041">
    <property type="entry name" value="STAS_RsbR_RsbS_like"/>
    <property type="match status" value="1"/>
</dbReference>
<proteinExistence type="predicted"/>
<dbReference type="eggNOG" id="COG1366">
    <property type="taxonomic scope" value="Bacteria"/>
</dbReference>
<dbReference type="PROSITE" id="PS50801">
    <property type="entry name" value="STAS"/>
    <property type="match status" value="1"/>
</dbReference>
<dbReference type="InterPro" id="IPR024096">
    <property type="entry name" value="NO_sig/Golgi_transp_ligand-bd"/>
</dbReference>
<dbReference type="AlphaFoldDB" id="A6GAY0"/>
<dbReference type="Gene3D" id="3.30.750.24">
    <property type="entry name" value="STAS domain"/>
    <property type="match status" value="1"/>
</dbReference>
<comment type="caution">
    <text evidence="3">The sequence shown here is derived from an EMBL/GenBank/DDBJ whole genome shotgun (WGS) entry which is preliminary data.</text>
</comment>
<dbReference type="InterPro" id="IPR051932">
    <property type="entry name" value="Bact_StressResp_Reg"/>
</dbReference>
<evidence type="ECO:0000259" key="2">
    <source>
        <dbReference type="PROSITE" id="PS50801"/>
    </source>
</evidence>
<protein>
    <submittedName>
        <fullName evidence="3">Sigma-B regulator RsbR</fullName>
    </submittedName>
</protein>
<organism evidence="3 4">
    <name type="scientific">Plesiocystis pacifica SIR-1</name>
    <dbReference type="NCBI Taxonomy" id="391625"/>
    <lineage>
        <taxon>Bacteria</taxon>
        <taxon>Pseudomonadati</taxon>
        <taxon>Myxococcota</taxon>
        <taxon>Polyangia</taxon>
        <taxon>Nannocystales</taxon>
        <taxon>Nannocystaceae</taxon>
        <taxon>Plesiocystis</taxon>
    </lineage>
</organism>
<sequence length="318" mass="35043">MTIWIESSLAGLMQGMQRMVGTERFNLAMQGGGRDSVEGDWALISQSPTFEEGFAVLSGVAWPCGWGRWEVVSLDRETPRAVFRVTNGWEPLYQRALGLCWGSSMLAGKLSGLCAKLFEVNCWAEQTKFQAKGEPYDEFVVEPSDTTIEQSLEALLGSDHATRADLAVALEKLRYENEVRTAAQNQARELIEQQQRDLDVLSVPLLQIWDGVLALPLLGSLTTTRAQALMERLLEAIQASSTRFALIDVTGVDTIDTATADHLLRVVRATAMLGTQCIVTGIQPAVAQTLVTLETNLEEVRTCATLRDGLKYCMERLS</sequence>
<keyword evidence="4" id="KW-1185">Reference proteome</keyword>
<dbReference type="PANTHER" id="PTHR33745:SF3">
    <property type="entry name" value="RSBT CO-ANTAGONIST PROTEIN RSBRC"/>
    <property type="match status" value="1"/>
</dbReference>
<dbReference type="SUPFAM" id="SSF111126">
    <property type="entry name" value="Ligand-binding domain in the NO signalling and Golgi transport"/>
    <property type="match status" value="1"/>
</dbReference>
<dbReference type="SUPFAM" id="SSF52091">
    <property type="entry name" value="SpoIIaa-like"/>
    <property type="match status" value="1"/>
</dbReference>
<name>A6GAY0_9BACT</name>
<dbReference type="Proteomes" id="UP000005801">
    <property type="component" value="Unassembled WGS sequence"/>
</dbReference>
<dbReference type="InterPro" id="IPR002645">
    <property type="entry name" value="STAS_dom"/>
</dbReference>
<dbReference type="EMBL" id="ABCS01000054">
    <property type="protein sequence ID" value="EDM76965.1"/>
    <property type="molecule type" value="Genomic_DNA"/>
</dbReference>
<evidence type="ECO:0000313" key="3">
    <source>
        <dbReference type="EMBL" id="EDM76965.1"/>
    </source>
</evidence>
<feature type="domain" description="STAS" evidence="2">
    <location>
        <begin position="202"/>
        <end position="313"/>
    </location>
</feature>
<dbReference type="RefSeq" id="WP_006973871.1">
    <property type="nucleotide sequence ID" value="NZ_ABCS01000054.1"/>
</dbReference>
<dbReference type="InterPro" id="IPR036513">
    <property type="entry name" value="STAS_dom_sf"/>
</dbReference>
<dbReference type="STRING" id="391625.PPSIR1_13165"/>
<evidence type="ECO:0000256" key="1">
    <source>
        <dbReference type="ARBA" id="ARBA00022553"/>
    </source>
</evidence>
<dbReference type="Pfam" id="PF01740">
    <property type="entry name" value="STAS"/>
    <property type="match status" value="1"/>
</dbReference>
<keyword evidence="1" id="KW-0597">Phosphoprotein</keyword>
<accession>A6GAY0</accession>